<feature type="transmembrane region" description="Helical" evidence="5">
    <location>
        <begin position="348"/>
        <end position="368"/>
    </location>
</feature>
<sequence>LFCNAGLLELSLGKFRNVLLNQTSPVEAVIRNIGVNVTVVIFQVHAQHSDVVISFDKNPYVNGSGTGADKGLVSILRPQQTVCTWYLWSLDAGQVLSTAISIPYMEKDPVPGGCNLEFDLEVDPNIYLVYTLVDVHIKFAPANLGYSRGANPPSCDAGTGLNSRWRLHYDVYQYFLPEHDLSEMVLMNHIQKMSEVQSIKANGIKMLTLTTDKTSVYFSSLPGQGVIYNVIVWDPLWNTSAAYVPVHTYACSFANLVDNCLSLSKLSTKVFFTALAVLGLFICFFGHRFWKTDLFFMGFIFAAFFFFVFITRVTGLGYDVRLTLTAVAGVIGGLCLVASWWRFGSVLLCMFIIGLVLGFLFSSAVFFTPLGDYRVFRDDVVFWVTFSSVALMIPVLFVGCPRMLNILASGIIGSYTVILATACYVYTSLAYITLDLLRRVLNDDFSRAYTNVPLKKNDFIILSVWTMLALGGVTVQLRQERNEVPFPTHPYVTWKRERERRSTNVLDPSHHVPPLRERIHNKLLHIKDLFRKDQPAGERTPLLL</sequence>
<comment type="caution">
    <text evidence="7">The sequence shown here is derived from an EMBL/GenBank/DDBJ whole genome shotgun (WGS) entry which is preliminary data.</text>
</comment>
<dbReference type="InterPro" id="IPR025256">
    <property type="entry name" value="TM7S3/TM198-like_dom"/>
</dbReference>
<keyword evidence="2 5" id="KW-0812">Transmembrane</keyword>
<dbReference type="GO" id="GO:0005886">
    <property type="term" value="C:plasma membrane"/>
    <property type="evidence" value="ECO:0007669"/>
    <property type="project" value="TreeGrafter"/>
</dbReference>
<dbReference type="AlphaFoldDB" id="A0A7K6APG5"/>
<feature type="non-terminal residue" evidence="7">
    <location>
        <position position="1"/>
    </location>
</feature>
<feature type="transmembrane region" description="Helical" evidence="5">
    <location>
        <begin position="294"/>
        <end position="314"/>
    </location>
</feature>
<dbReference type="Proteomes" id="UP000544127">
    <property type="component" value="Unassembled WGS sequence"/>
</dbReference>
<evidence type="ECO:0000256" key="5">
    <source>
        <dbReference type="SAM" id="Phobius"/>
    </source>
</evidence>
<evidence type="ECO:0000256" key="4">
    <source>
        <dbReference type="ARBA" id="ARBA00023136"/>
    </source>
</evidence>
<name>A0A7K6APG5_UPUEP</name>
<dbReference type="OrthoDB" id="5967337at2759"/>
<dbReference type="Pfam" id="PF25992">
    <property type="entry name" value="Ig_TM7SF3_N"/>
    <property type="match status" value="1"/>
</dbReference>
<feature type="transmembrane region" description="Helical" evidence="5">
    <location>
        <begin position="270"/>
        <end position="287"/>
    </location>
</feature>
<dbReference type="Pfam" id="PF13886">
    <property type="entry name" value="TM7S3_TM198"/>
    <property type="match status" value="1"/>
</dbReference>
<evidence type="ECO:0000256" key="1">
    <source>
        <dbReference type="ARBA" id="ARBA00004141"/>
    </source>
</evidence>
<accession>A0A7K6APG5</accession>
<dbReference type="GO" id="GO:0043069">
    <property type="term" value="P:negative regulation of programmed cell death"/>
    <property type="evidence" value="ECO:0007669"/>
    <property type="project" value="TreeGrafter"/>
</dbReference>
<evidence type="ECO:0000259" key="6">
    <source>
        <dbReference type="Pfam" id="PF13886"/>
    </source>
</evidence>
<feature type="transmembrane region" description="Helical" evidence="5">
    <location>
        <begin position="412"/>
        <end position="434"/>
    </location>
</feature>
<keyword evidence="8" id="KW-1185">Reference proteome</keyword>
<dbReference type="PANTHER" id="PTHR15937:SF3">
    <property type="entry name" value="TRANSMEMBRANE 7 SUPERFAMILY MEMBER 3"/>
    <property type="match status" value="1"/>
</dbReference>
<evidence type="ECO:0000256" key="2">
    <source>
        <dbReference type="ARBA" id="ARBA00022692"/>
    </source>
</evidence>
<feature type="transmembrane region" description="Helical" evidence="5">
    <location>
        <begin position="380"/>
        <end position="400"/>
    </location>
</feature>
<gene>
    <name evidence="7" type="primary">Tm7sf3</name>
    <name evidence="7" type="ORF">UPUEPO_R08987</name>
</gene>
<organism evidence="7 8">
    <name type="scientific">Upupa epops</name>
    <name type="common">Eurasian hoopoe</name>
    <dbReference type="NCBI Taxonomy" id="57439"/>
    <lineage>
        <taxon>Eukaryota</taxon>
        <taxon>Metazoa</taxon>
        <taxon>Chordata</taxon>
        <taxon>Craniata</taxon>
        <taxon>Vertebrata</taxon>
        <taxon>Euteleostomi</taxon>
        <taxon>Archelosauria</taxon>
        <taxon>Archosauria</taxon>
        <taxon>Dinosauria</taxon>
        <taxon>Saurischia</taxon>
        <taxon>Theropoda</taxon>
        <taxon>Coelurosauria</taxon>
        <taxon>Aves</taxon>
        <taxon>Neognathae</taxon>
        <taxon>Neoaves</taxon>
        <taxon>Telluraves</taxon>
        <taxon>Coraciimorphae</taxon>
        <taxon>Bucerotiformes</taxon>
        <taxon>Upupidae</taxon>
        <taxon>Upupa</taxon>
    </lineage>
</organism>
<dbReference type="PANTHER" id="PTHR15937">
    <property type="entry name" value="TRANSMEMBRANE 7 SUPERFAMILY MEMBER 3"/>
    <property type="match status" value="1"/>
</dbReference>
<comment type="subcellular location">
    <subcellularLocation>
        <location evidence="1">Membrane</location>
        <topology evidence="1">Multi-pass membrane protein</topology>
    </subcellularLocation>
</comment>
<reference evidence="7 8" key="1">
    <citation type="submission" date="2019-09" db="EMBL/GenBank/DDBJ databases">
        <title>Bird 10,000 Genomes (B10K) Project - Family phase.</title>
        <authorList>
            <person name="Zhang G."/>
        </authorList>
    </citation>
    <scope>NUCLEOTIDE SEQUENCE [LARGE SCALE GENOMIC DNA]</scope>
    <source>
        <strain evidence="7">B10K-DU-012-37</strain>
    </source>
</reference>
<evidence type="ECO:0000256" key="3">
    <source>
        <dbReference type="ARBA" id="ARBA00022989"/>
    </source>
</evidence>
<protein>
    <submittedName>
        <fullName evidence="7">TM7S3 protein</fullName>
    </submittedName>
</protein>
<evidence type="ECO:0000313" key="7">
    <source>
        <dbReference type="EMBL" id="NWU91928.1"/>
    </source>
</evidence>
<dbReference type="EMBL" id="VZRI01003780">
    <property type="protein sequence ID" value="NWU91928.1"/>
    <property type="molecule type" value="Genomic_DNA"/>
</dbReference>
<proteinExistence type="predicted"/>
<keyword evidence="3 5" id="KW-1133">Transmembrane helix</keyword>
<dbReference type="InterPro" id="IPR042502">
    <property type="entry name" value="TM7SF3"/>
</dbReference>
<keyword evidence="4 5" id="KW-0472">Membrane</keyword>
<feature type="domain" description="TM7S3/TM198-like" evidence="6">
    <location>
        <begin position="273"/>
        <end position="477"/>
    </location>
</feature>
<evidence type="ECO:0000313" key="8">
    <source>
        <dbReference type="Proteomes" id="UP000544127"/>
    </source>
</evidence>
<feature type="non-terminal residue" evidence="7">
    <location>
        <position position="544"/>
    </location>
</feature>
<feature type="transmembrane region" description="Helical" evidence="5">
    <location>
        <begin position="320"/>
        <end position="341"/>
    </location>
</feature>